<keyword evidence="9" id="KW-1185">Reference proteome</keyword>
<comment type="cofactor">
    <cofactor evidence="6">
        <name>Zn(2+)</name>
        <dbReference type="ChEBI" id="CHEBI:29105"/>
    </cofactor>
    <text evidence="6">Binds 1 zinc ion per subunit.</text>
</comment>
<dbReference type="GO" id="GO:0015976">
    <property type="term" value="P:carbon utilization"/>
    <property type="evidence" value="ECO:0007669"/>
    <property type="project" value="InterPro"/>
</dbReference>
<dbReference type="InterPro" id="IPR001765">
    <property type="entry name" value="Carbonic_anhydrase"/>
</dbReference>
<evidence type="ECO:0000256" key="1">
    <source>
        <dbReference type="ARBA" id="ARBA00006217"/>
    </source>
</evidence>
<dbReference type="GO" id="GO:0004089">
    <property type="term" value="F:carbonate dehydratase activity"/>
    <property type="evidence" value="ECO:0007669"/>
    <property type="project" value="UniProtKB-UniRule"/>
</dbReference>
<comment type="function">
    <text evidence="7">Reversible hydration of carbon dioxide.</text>
</comment>
<dbReference type="PANTHER" id="PTHR11002:SF76">
    <property type="entry name" value="CARBONIC ANHYDRASE"/>
    <property type="match status" value="1"/>
</dbReference>
<dbReference type="SMART" id="SM00947">
    <property type="entry name" value="Pro_CA"/>
    <property type="match status" value="1"/>
</dbReference>
<sequence>MNDIDKLCERNQAWADRVTADDPDFFMRLSRQQRPDWFWIGCSDSRVPANQLMDLPPGEVFVHRNIANVVSPADLNFLSVLQYAVEVLRVKHVIVCGHYGCGGIRASESDKDHGLIDNWLNHIRLVKRLHAEELAQINDSELRLDRLCELNVVEQVRNVANTTIVRNAWARGQGLLVHGVVYSLEKGVLRRLVQWADEESVERFDA</sequence>
<dbReference type="RefSeq" id="WP_111348114.1">
    <property type="nucleotide sequence ID" value="NZ_JAIWKD010000007.1"/>
</dbReference>
<dbReference type="GO" id="GO:0008270">
    <property type="term" value="F:zinc ion binding"/>
    <property type="evidence" value="ECO:0007669"/>
    <property type="project" value="UniProtKB-UniRule"/>
</dbReference>
<comment type="caution">
    <text evidence="8">The sequence shown here is derived from an EMBL/GenBank/DDBJ whole genome shotgun (WGS) entry which is preliminary data.</text>
</comment>
<keyword evidence="2 6" id="KW-0479">Metal-binding</keyword>
<evidence type="ECO:0000256" key="7">
    <source>
        <dbReference type="RuleBase" id="RU003956"/>
    </source>
</evidence>
<dbReference type="Gene3D" id="3.40.1050.10">
    <property type="entry name" value="Carbonic anhydrase"/>
    <property type="match status" value="1"/>
</dbReference>
<evidence type="ECO:0000313" key="9">
    <source>
        <dbReference type="Proteomes" id="UP000249590"/>
    </source>
</evidence>
<evidence type="ECO:0000256" key="2">
    <source>
        <dbReference type="ARBA" id="ARBA00022723"/>
    </source>
</evidence>
<comment type="catalytic activity">
    <reaction evidence="5 7">
        <text>hydrogencarbonate + H(+) = CO2 + H2O</text>
        <dbReference type="Rhea" id="RHEA:10748"/>
        <dbReference type="ChEBI" id="CHEBI:15377"/>
        <dbReference type="ChEBI" id="CHEBI:15378"/>
        <dbReference type="ChEBI" id="CHEBI:16526"/>
        <dbReference type="ChEBI" id="CHEBI:17544"/>
        <dbReference type="EC" id="4.2.1.1"/>
    </reaction>
</comment>
<proteinExistence type="inferred from homology"/>
<name>A0A8B2NU01_9HYPH</name>
<reference evidence="8 9" key="1">
    <citation type="submission" date="2018-05" db="EMBL/GenBank/DDBJ databases">
        <title>Acuticoccus sediminis sp. nov., isolated from deep-sea sediment of Indian Ocean.</title>
        <authorList>
            <person name="Liu X."/>
            <person name="Lai Q."/>
            <person name="Du Y."/>
            <person name="Sun F."/>
            <person name="Zhang X."/>
            <person name="Wang S."/>
            <person name="Shao Z."/>
        </authorList>
    </citation>
    <scope>NUCLEOTIDE SEQUENCE [LARGE SCALE GENOMIC DNA]</scope>
    <source>
        <strain evidence="8 9">PTG4-2</strain>
    </source>
</reference>
<dbReference type="InterPro" id="IPR036874">
    <property type="entry name" value="Carbonic_anhydrase_sf"/>
</dbReference>
<dbReference type="OrthoDB" id="9797527at2"/>
<feature type="binding site" evidence="6">
    <location>
        <position position="42"/>
    </location>
    <ligand>
        <name>Zn(2+)</name>
        <dbReference type="ChEBI" id="CHEBI:29105"/>
    </ligand>
</feature>
<dbReference type="SUPFAM" id="SSF53056">
    <property type="entry name" value="beta-carbonic anhydrase, cab"/>
    <property type="match status" value="1"/>
</dbReference>
<comment type="similarity">
    <text evidence="1 7">Belongs to the beta-class carbonic anhydrase family.</text>
</comment>
<dbReference type="PROSITE" id="PS00704">
    <property type="entry name" value="PROK_CO2_ANHYDRASE_1"/>
    <property type="match status" value="1"/>
</dbReference>
<evidence type="ECO:0000256" key="3">
    <source>
        <dbReference type="ARBA" id="ARBA00022833"/>
    </source>
</evidence>
<feature type="binding site" evidence="6">
    <location>
        <position position="44"/>
    </location>
    <ligand>
        <name>Zn(2+)</name>
        <dbReference type="ChEBI" id="CHEBI:29105"/>
    </ligand>
</feature>
<dbReference type="Pfam" id="PF00484">
    <property type="entry name" value="Pro_CA"/>
    <property type="match status" value="1"/>
</dbReference>
<gene>
    <name evidence="8" type="ORF">DLJ53_18865</name>
</gene>
<dbReference type="EC" id="4.2.1.1" evidence="7"/>
<feature type="binding site" evidence="6">
    <location>
        <position position="101"/>
    </location>
    <ligand>
        <name>Zn(2+)</name>
        <dbReference type="ChEBI" id="CHEBI:29105"/>
    </ligand>
</feature>
<dbReference type="InterPro" id="IPR015892">
    <property type="entry name" value="Carbonic_anhydrase_CS"/>
</dbReference>
<dbReference type="Proteomes" id="UP000249590">
    <property type="component" value="Unassembled WGS sequence"/>
</dbReference>
<evidence type="ECO:0000313" key="8">
    <source>
        <dbReference type="EMBL" id="RAH99819.1"/>
    </source>
</evidence>
<keyword evidence="4 7" id="KW-0456">Lyase</keyword>
<dbReference type="PANTHER" id="PTHR11002">
    <property type="entry name" value="CARBONIC ANHYDRASE"/>
    <property type="match status" value="1"/>
</dbReference>
<evidence type="ECO:0000256" key="6">
    <source>
        <dbReference type="PIRSR" id="PIRSR601765-1"/>
    </source>
</evidence>
<dbReference type="CDD" id="cd00883">
    <property type="entry name" value="beta_CA_cladeA"/>
    <property type="match status" value="1"/>
</dbReference>
<organism evidence="8 9">
    <name type="scientific">Acuticoccus sediminis</name>
    <dbReference type="NCBI Taxonomy" id="2184697"/>
    <lineage>
        <taxon>Bacteria</taxon>
        <taxon>Pseudomonadati</taxon>
        <taxon>Pseudomonadota</taxon>
        <taxon>Alphaproteobacteria</taxon>
        <taxon>Hyphomicrobiales</taxon>
        <taxon>Amorphaceae</taxon>
        <taxon>Acuticoccus</taxon>
    </lineage>
</organism>
<evidence type="ECO:0000256" key="5">
    <source>
        <dbReference type="ARBA" id="ARBA00048348"/>
    </source>
</evidence>
<evidence type="ECO:0000256" key="4">
    <source>
        <dbReference type="ARBA" id="ARBA00023239"/>
    </source>
</evidence>
<dbReference type="FunFam" id="3.40.1050.10:FF:000001">
    <property type="entry name" value="Carbonic anhydrase"/>
    <property type="match status" value="1"/>
</dbReference>
<dbReference type="AlphaFoldDB" id="A0A8B2NU01"/>
<feature type="binding site" evidence="6">
    <location>
        <position position="98"/>
    </location>
    <ligand>
        <name>Zn(2+)</name>
        <dbReference type="ChEBI" id="CHEBI:29105"/>
    </ligand>
</feature>
<accession>A0A8B2NU01</accession>
<protein>
    <recommendedName>
        <fullName evidence="7">Carbonic anhydrase</fullName>
        <ecNumber evidence="7">4.2.1.1</ecNumber>
    </recommendedName>
    <alternativeName>
        <fullName evidence="7">Carbonate dehydratase</fullName>
    </alternativeName>
</protein>
<keyword evidence="3 6" id="KW-0862">Zinc</keyword>
<dbReference type="EMBL" id="QHHQ01000004">
    <property type="protein sequence ID" value="RAH99819.1"/>
    <property type="molecule type" value="Genomic_DNA"/>
</dbReference>
<dbReference type="PROSITE" id="PS00705">
    <property type="entry name" value="PROK_CO2_ANHYDRASE_2"/>
    <property type="match status" value="1"/>
</dbReference>